<dbReference type="GO" id="GO:0008270">
    <property type="term" value="F:zinc ion binding"/>
    <property type="evidence" value="ECO:0007669"/>
    <property type="project" value="UniProtKB-KW"/>
</dbReference>
<comment type="similarity">
    <text evidence="4">Belongs to the Alfin family.</text>
</comment>
<dbReference type="GO" id="GO:0000976">
    <property type="term" value="F:transcription cis-regulatory region binding"/>
    <property type="evidence" value="ECO:0007669"/>
    <property type="project" value="TreeGrafter"/>
</dbReference>
<organism evidence="6 7">
    <name type="scientific">Dipteronia sinensis</name>
    <dbReference type="NCBI Taxonomy" id="43782"/>
    <lineage>
        <taxon>Eukaryota</taxon>
        <taxon>Viridiplantae</taxon>
        <taxon>Streptophyta</taxon>
        <taxon>Embryophyta</taxon>
        <taxon>Tracheophyta</taxon>
        <taxon>Spermatophyta</taxon>
        <taxon>Magnoliopsida</taxon>
        <taxon>eudicotyledons</taxon>
        <taxon>Gunneridae</taxon>
        <taxon>Pentapetalae</taxon>
        <taxon>rosids</taxon>
        <taxon>malvids</taxon>
        <taxon>Sapindales</taxon>
        <taxon>Sapindaceae</taxon>
        <taxon>Hippocastanoideae</taxon>
        <taxon>Acereae</taxon>
        <taxon>Dipteronia</taxon>
    </lineage>
</organism>
<keyword evidence="4" id="KW-0539">Nucleus</keyword>
<dbReference type="SUPFAM" id="SSF57903">
    <property type="entry name" value="FYVE/PHD zinc finger"/>
    <property type="match status" value="1"/>
</dbReference>
<evidence type="ECO:0000256" key="5">
    <source>
        <dbReference type="SAM" id="MobiDB-lite"/>
    </source>
</evidence>
<dbReference type="Proteomes" id="UP001281410">
    <property type="component" value="Unassembled WGS sequence"/>
</dbReference>
<dbReference type="InterPro" id="IPR013083">
    <property type="entry name" value="Znf_RING/FYVE/PHD"/>
</dbReference>
<dbReference type="EMBL" id="JANJYJ010000007">
    <property type="protein sequence ID" value="KAK3198431.1"/>
    <property type="molecule type" value="Genomic_DNA"/>
</dbReference>
<dbReference type="GO" id="GO:0006355">
    <property type="term" value="P:regulation of DNA-templated transcription"/>
    <property type="evidence" value="ECO:0007669"/>
    <property type="project" value="UniProtKB-UniRule"/>
</dbReference>
<dbReference type="GO" id="GO:0005634">
    <property type="term" value="C:nucleus"/>
    <property type="evidence" value="ECO:0007669"/>
    <property type="project" value="UniProtKB-SubCell"/>
</dbReference>
<keyword evidence="7" id="KW-1185">Reference proteome</keyword>
<keyword evidence="4" id="KW-0805">Transcription regulation</keyword>
<keyword evidence="4" id="KW-0804">Transcription</keyword>
<feature type="compositionally biased region" description="Acidic residues" evidence="5">
    <location>
        <begin position="26"/>
        <end position="37"/>
    </location>
</feature>
<comment type="caution">
    <text evidence="6">The sequence shown here is derived from an EMBL/GenBank/DDBJ whole genome shotgun (WGS) entry which is preliminary data.</text>
</comment>
<evidence type="ECO:0000256" key="1">
    <source>
        <dbReference type="ARBA" id="ARBA00022723"/>
    </source>
</evidence>
<proteinExistence type="inferred from homology"/>
<comment type="subcellular location">
    <subcellularLocation>
        <location evidence="4">Nucleus</location>
    </subcellularLocation>
</comment>
<dbReference type="AlphaFoldDB" id="A0AAE0DZE9"/>
<comment type="subunit">
    <text evidence="4">Interacts with H3K4me3 and to a lesser extent with H3K4me2.</text>
</comment>
<evidence type="ECO:0000313" key="7">
    <source>
        <dbReference type="Proteomes" id="UP001281410"/>
    </source>
</evidence>
<comment type="domain">
    <text evidence="4">The PHD-type zinc finger mediates the binding to H3K4me3.</text>
</comment>
<reference evidence="6" key="1">
    <citation type="journal article" date="2023" name="Plant J.">
        <title>Genome sequences and population genomics provide insights into the demographic history, inbreeding, and mutation load of two 'living fossil' tree species of Dipteronia.</title>
        <authorList>
            <person name="Feng Y."/>
            <person name="Comes H.P."/>
            <person name="Chen J."/>
            <person name="Zhu S."/>
            <person name="Lu R."/>
            <person name="Zhang X."/>
            <person name="Li P."/>
            <person name="Qiu J."/>
            <person name="Olsen K.M."/>
            <person name="Qiu Y."/>
        </authorList>
    </citation>
    <scope>NUCLEOTIDE SEQUENCE</scope>
    <source>
        <strain evidence="6">NBL</strain>
    </source>
</reference>
<evidence type="ECO:0000256" key="3">
    <source>
        <dbReference type="ARBA" id="ARBA00022833"/>
    </source>
</evidence>
<dbReference type="Gene3D" id="3.30.40.10">
    <property type="entry name" value="Zinc/RING finger domain, C3HC4 (zinc finger)"/>
    <property type="match status" value="1"/>
</dbReference>
<keyword evidence="3 4" id="KW-0862">Zinc</keyword>
<sequence>MGDQSRPSEPQPKAVKLSSPPKEDDDRGEEEEEDDEQVATCGACGDNYGADEFWICRDVCEKWFHENV</sequence>
<evidence type="ECO:0000313" key="6">
    <source>
        <dbReference type="EMBL" id="KAK3198431.1"/>
    </source>
</evidence>
<dbReference type="InterPro" id="IPR011011">
    <property type="entry name" value="Znf_FYVE_PHD"/>
</dbReference>
<feature type="region of interest" description="Disordered" evidence="5">
    <location>
        <begin position="1"/>
        <end position="38"/>
    </location>
</feature>
<dbReference type="InterPro" id="IPR045104">
    <property type="entry name" value="Alfin"/>
</dbReference>
<dbReference type="GO" id="GO:0042393">
    <property type="term" value="F:histone binding"/>
    <property type="evidence" value="ECO:0007669"/>
    <property type="project" value="UniProtKB-UniRule"/>
</dbReference>
<keyword evidence="2 4" id="KW-0863">Zinc-finger</keyword>
<protein>
    <recommendedName>
        <fullName evidence="4">PHD finger protein ALFIN-LIKE</fullName>
    </recommendedName>
</protein>
<dbReference type="GO" id="GO:0006325">
    <property type="term" value="P:chromatin organization"/>
    <property type="evidence" value="ECO:0007669"/>
    <property type="project" value="UniProtKB-UniRule"/>
</dbReference>
<evidence type="ECO:0000256" key="2">
    <source>
        <dbReference type="ARBA" id="ARBA00022771"/>
    </source>
</evidence>
<dbReference type="GO" id="GO:0003712">
    <property type="term" value="F:transcription coregulator activity"/>
    <property type="evidence" value="ECO:0007669"/>
    <property type="project" value="TreeGrafter"/>
</dbReference>
<evidence type="ECO:0000256" key="4">
    <source>
        <dbReference type="RuleBase" id="RU369089"/>
    </source>
</evidence>
<keyword evidence="1 4" id="KW-0479">Metal-binding</keyword>
<dbReference type="PANTHER" id="PTHR12321:SF60">
    <property type="entry name" value="PHD FINGER PROTEIN ALFIN-LIKE 6"/>
    <property type="match status" value="1"/>
</dbReference>
<gene>
    <name evidence="6" type="ORF">Dsin_021846</name>
</gene>
<accession>A0AAE0DZE9</accession>
<name>A0AAE0DZE9_9ROSI</name>
<dbReference type="PANTHER" id="PTHR12321">
    <property type="entry name" value="CPG BINDING PROTEIN"/>
    <property type="match status" value="1"/>
</dbReference>
<comment type="function">
    <text evidence="4">Histone-binding component that specifically recognizes H3 tails trimethylated on 'Lys-4' (H3K4me3), which mark transcription start sites of virtually all active genes.</text>
</comment>
<keyword evidence="4" id="KW-0156">Chromatin regulator</keyword>